<dbReference type="STRING" id="1852522.SAMN06295960_2851"/>
<evidence type="ECO:0008006" key="3">
    <source>
        <dbReference type="Google" id="ProtNLM"/>
    </source>
</evidence>
<gene>
    <name evidence="1" type="ORF">SAMN06295960_2851</name>
</gene>
<name>A0A1X7L026_9BACL</name>
<accession>A0A1X7L026</accession>
<dbReference type="Pfam" id="PF10958">
    <property type="entry name" value="DUF2759"/>
    <property type="match status" value="1"/>
</dbReference>
<dbReference type="OrthoDB" id="2679967at2"/>
<evidence type="ECO:0000313" key="1">
    <source>
        <dbReference type="EMBL" id="SMG46499.1"/>
    </source>
</evidence>
<dbReference type="RefSeq" id="WP_085495032.1">
    <property type="nucleotide sequence ID" value="NZ_FXAZ01000003.1"/>
</dbReference>
<protein>
    <recommendedName>
        <fullName evidence="3">DUF2759 domain-containing protein</fullName>
    </recommendedName>
</protein>
<dbReference type="EMBL" id="FXAZ01000003">
    <property type="protein sequence ID" value="SMG46499.1"/>
    <property type="molecule type" value="Genomic_DNA"/>
</dbReference>
<dbReference type="Proteomes" id="UP000193834">
    <property type="component" value="Unassembled WGS sequence"/>
</dbReference>
<proteinExistence type="predicted"/>
<organism evidence="1 2">
    <name type="scientific">Paenibacillus aquistagni</name>
    <dbReference type="NCBI Taxonomy" id="1852522"/>
    <lineage>
        <taxon>Bacteria</taxon>
        <taxon>Bacillati</taxon>
        <taxon>Bacillota</taxon>
        <taxon>Bacilli</taxon>
        <taxon>Bacillales</taxon>
        <taxon>Paenibacillaceae</taxon>
        <taxon>Paenibacillus</taxon>
    </lineage>
</organism>
<evidence type="ECO:0000313" key="2">
    <source>
        <dbReference type="Proteomes" id="UP000193834"/>
    </source>
</evidence>
<sequence length="67" mass="7569">MFLAEAAAESTSNFTLFDPFMIVFTILLIWAVIRQVKQRPRNRFALGFAAVSLVVFLVMDGIMISGW</sequence>
<keyword evidence="2" id="KW-1185">Reference proteome</keyword>
<dbReference type="InterPro" id="IPR024490">
    <property type="entry name" value="DUF2759"/>
</dbReference>
<dbReference type="AlphaFoldDB" id="A0A1X7L026"/>
<reference evidence="1 2" key="1">
    <citation type="submission" date="2017-04" db="EMBL/GenBank/DDBJ databases">
        <authorList>
            <person name="Afonso C.L."/>
            <person name="Miller P.J."/>
            <person name="Scott M.A."/>
            <person name="Spackman E."/>
            <person name="Goraichik I."/>
            <person name="Dimitrov K.M."/>
            <person name="Suarez D.L."/>
            <person name="Swayne D.E."/>
        </authorList>
    </citation>
    <scope>NUCLEOTIDE SEQUENCE [LARGE SCALE GENOMIC DNA]</scope>
    <source>
        <strain evidence="1 2">11</strain>
    </source>
</reference>